<name>H8FYB7_MAGML</name>
<evidence type="ECO:0000313" key="2">
    <source>
        <dbReference type="Proteomes" id="UP000004169"/>
    </source>
</evidence>
<reference evidence="1 2" key="1">
    <citation type="journal article" date="2012" name="J. Bacteriol.">
        <title>Draft Genome Sequence of the Purple Photosynthetic Bacterium Phaeospirillum molischianum DSM120, a Particularly Versatile Bacterium.</title>
        <authorList>
            <person name="Duquesne K."/>
            <person name="Prima V."/>
            <person name="Ji B."/>
            <person name="Rouy Z."/>
            <person name="Medigue C."/>
            <person name="Talla E."/>
            <person name="Sturgis J.N."/>
        </authorList>
    </citation>
    <scope>NUCLEOTIDE SEQUENCE [LARGE SCALE GENOMIC DNA]</scope>
    <source>
        <strain evidence="2">DSM120</strain>
    </source>
</reference>
<accession>H8FYB7</accession>
<gene>
    <name evidence="1" type="ORF">PHAMO_80146</name>
</gene>
<organism evidence="1 2">
    <name type="scientific">Magnetospirillum molischianum DSM 120</name>
    <dbReference type="NCBI Taxonomy" id="1150626"/>
    <lineage>
        <taxon>Bacteria</taxon>
        <taxon>Pseudomonadati</taxon>
        <taxon>Pseudomonadota</taxon>
        <taxon>Alphaproteobacteria</taxon>
        <taxon>Rhodospirillales</taxon>
        <taxon>Rhodospirillaceae</taxon>
        <taxon>Magnetospirillum</taxon>
    </lineage>
</organism>
<dbReference type="STRING" id="1150626.PHAMO_80146"/>
<keyword evidence="2" id="KW-1185">Reference proteome</keyword>
<dbReference type="Proteomes" id="UP000004169">
    <property type="component" value="Unassembled WGS sequence"/>
</dbReference>
<evidence type="ECO:0000313" key="1">
    <source>
        <dbReference type="EMBL" id="CCG43355.1"/>
    </source>
</evidence>
<dbReference type="RefSeq" id="WP_002731448.1">
    <property type="nucleotide sequence ID" value="NZ_CAHP01000060.1"/>
</dbReference>
<sequence length="67" mass="8028">MMTLPEQIENRMLSGEPFTYGDLCRYFDNGEKHGRLIDQIIQRLRKKGMIAFTRVGRQVIWKRVEKE</sequence>
<proteinExistence type="predicted"/>
<comment type="caution">
    <text evidence="1">The sequence shown here is derived from an EMBL/GenBank/DDBJ whole genome shotgun (WGS) entry which is preliminary data.</text>
</comment>
<dbReference type="EMBL" id="CAHP01000060">
    <property type="protein sequence ID" value="CCG43355.1"/>
    <property type="molecule type" value="Genomic_DNA"/>
</dbReference>
<dbReference type="AlphaFoldDB" id="H8FYB7"/>
<protein>
    <submittedName>
        <fullName evidence="1">Uncharacterized protein</fullName>
    </submittedName>
</protein>